<feature type="non-terminal residue" evidence="2">
    <location>
        <position position="1"/>
    </location>
</feature>
<evidence type="ECO:0000313" key="3">
    <source>
        <dbReference type="Proteomes" id="UP000663868"/>
    </source>
</evidence>
<protein>
    <submittedName>
        <fullName evidence="2">Uncharacterized protein</fullName>
    </submittedName>
</protein>
<dbReference type="AlphaFoldDB" id="A0A820E1R1"/>
<proteinExistence type="predicted"/>
<feature type="region of interest" description="Disordered" evidence="1">
    <location>
        <begin position="56"/>
        <end position="82"/>
    </location>
</feature>
<dbReference type="Proteomes" id="UP000663868">
    <property type="component" value="Unassembled WGS sequence"/>
</dbReference>
<name>A0A820E1R1_9BILA</name>
<organism evidence="2 3">
    <name type="scientific">Adineta steineri</name>
    <dbReference type="NCBI Taxonomy" id="433720"/>
    <lineage>
        <taxon>Eukaryota</taxon>
        <taxon>Metazoa</taxon>
        <taxon>Spiralia</taxon>
        <taxon>Gnathifera</taxon>
        <taxon>Rotifera</taxon>
        <taxon>Eurotatoria</taxon>
        <taxon>Bdelloidea</taxon>
        <taxon>Adinetida</taxon>
        <taxon>Adinetidae</taxon>
        <taxon>Adineta</taxon>
    </lineage>
</organism>
<dbReference type="EMBL" id="CAJOBB010010223">
    <property type="protein sequence ID" value="CAF4241394.1"/>
    <property type="molecule type" value="Genomic_DNA"/>
</dbReference>
<evidence type="ECO:0000256" key="1">
    <source>
        <dbReference type="SAM" id="MobiDB-lite"/>
    </source>
</evidence>
<feature type="compositionally biased region" description="Polar residues" evidence="1">
    <location>
        <begin position="69"/>
        <end position="82"/>
    </location>
</feature>
<sequence length="82" mass="9143">PQSASPGKKVTTTVLSQSTLRKLLKPNYQNMEWKKPLIDKDEEEDIKLATERATAYGVSSGYSSESEIKNNIRQSTRPQTGS</sequence>
<feature type="compositionally biased region" description="Low complexity" evidence="1">
    <location>
        <begin position="56"/>
        <end position="65"/>
    </location>
</feature>
<reference evidence="2" key="1">
    <citation type="submission" date="2021-02" db="EMBL/GenBank/DDBJ databases">
        <authorList>
            <person name="Nowell W R."/>
        </authorList>
    </citation>
    <scope>NUCLEOTIDE SEQUENCE</scope>
</reference>
<evidence type="ECO:0000313" key="2">
    <source>
        <dbReference type="EMBL" id="CAF4241394.1"/>
    </source>
</evidence>
<accession>A0A820E1R1</accession>
<gene>
    <name evidence="2" type="ORF">KXQ929_LOCUS42293</name>
</gene>
<comment type="caution">
    <text evidence="2">The sequence shown here is derived from an EMBL/GenBank/DDBJ whole genome shotgun (WGS) entry which is preliminary data.</text>
</comment>